<evidence type="ECO:0000256" key="1">
    <source>
        <dbReference type="ARBA" id="ARBA00010641"/>
    </source>
</evidence>
<organism evidence="7 8">
    <name type="scientific">Parapedobacter composti</name>
    <dbReference type="NCBI Taxonomy" id="623281"/>
    <lineage>
        <taxon>Bacteria</taxon>
        <taxon>Pseudomonadati</taxon>
        <taxon>Bacteroidota</taxon>
        <taxon>Sphingobacteriia</taxon>
        <taxon>Sphingobacteriales</taxon>
        <taxon>Sphingobacteriaceae</taxon>
        <taxon>Parapedobacter</taxon>
    </lineage>
</organism>
<dbReference type="InterPro" id="IPR007627">
    <property type="entry name" value="RNA_pol_sigma70_r2"/>
</dbReference>
<proteinExistence type="inferred from homology"/>
<dbReference type="NCBIfam" id="TIGR02937">
    <property type="entry name" value="sigma70-ECF"/>
    <property type="match status" value="1"/>
</dbReference>
<keyword evidence="3" id="KW-0731">Sigma factor</keyword>
<feature type="domain" description="RNA polymerase sigma-70 region 2" evidence="6">
    <location>
        <begin position="23"/>
        <end position="90"/>
    </location>
</feature>
<dbReference type="EMBL" id="FOLL01000015">
    <property type="protein sequence ID" value="SFC59108.1"/>
    <property type="molecule type" value="Genomic_DNA"/>
</dbReference>
<evidence type="ECO:0000256" key="5">
    <source>
        <dbReference type="ARBA" id="ARBA00023163"/>
    </source>
</evidence>
<protein>
    <submittedName>
        <fullName evidence="7">RNA polymerase sigma factor, sigma-70 family</fullName>
    </submittedName>
</protein>
<gene>
    <name evidence="7" type="ORF">SAMN05421747_115106</name>
</gene>
<reference evidence="7 8" key="1">
    <citation type="submission" date="2016-10" db="EMBL/GenBank/DDBJ databases">
        <authorList>
            <person name="de Groot N.N."/>
        </authorList>
    </citation>
    <scope>NUCLEOTIDE SEQUENCE [LARGE SCALE GENOMIC DNA]</scope>
    <source>
        <strain evidence="7 8">DSM 22900</strain>
    </source>
</reference>
<dbReference type="OrthoDB" id="1099849at2"/>
<keyword evidence="5" id="KW-0804">Transcription</keyword>
<dbReference type="GO" id="GO:0003677">
    <property type="term" value="F:DNA binding"/>
    <property type="evidence" value="ECO:0007669"/>
    <property type="project" value="UniProtKB-KW"/>
</dbReference>
<dbReference type="InterPro" id="IPR039425">
    <property type="entry name" value="RNA_pol_sigma-70-like"/>
</dbReference>
<dbReference type="SUPFAM" id="SSF88659">
    <property type="entry name" value="Sigma3 and sigma4 domains of RNA polymerase sigma factors"/>
    <property type="match status" value="1"/>
</dbReference>
<evidence type="ECO:0000256" key="4">
    <source>
        <dbReference type="ARBA" id="ARBA00023125"/>
    </source>
</evidence>
<dbReference type="RefSeq" id="WP_090974413.1">
    <property type="nucleotide sequence ID" value="NZ_FOLL01000015.1"/>
</dbReference>
<dbReference type="SUPFAM" id="SSF88946">
    <property type="entry name" value="Sigma2 domain of RNA polymerase sigma factors"/>
    <property type="match status" value="1"/>
</dbReference>
<dbReference type="InterPro" id="IPR013325">
    <property type="entry name" value="RNA_pol_sigma_r2"/>
</dbReference>
<dbReference type="AlphaFoldDB" id="A0A1I1KKB6"/>
<name>A0A1I1KKB6_9SPHI</name>
<keyword evidence="8" id="KW-1185">Reference proteome</keyword>
<dbReference type="GO" id="GO:0016987">
    <property type="term" value="F:sigma factor activity"/>
    <property type="evidence" value="ECO:0007669"/>
    <property type="project" value="UniProtKB-KW"/>
</dbReference>
<dbReference type="InterPro" id="IPR014284">
    <property type="entry name" value="RNA_pol_sigma-70_dom"/>
</dbReference>
<sequence>MHPDQRFITCLQQNDSRGIAEIYRLYASKISRMIRYNSGDEADAADIMQEALVDIYRMSADGRFVLTCPFEAFLVTICKRKWLNVLKKRASSPVTKSIDDGFNFDKDDEAEAGRHAEQLEREHTVMQLLANMGDRCREIIQACMGKEHQEQVAERLGLTYAYLRKKKSECMGKLGQLVKKHPLFKRN</sequence>
<evidence type="ECO:0000256" key="2">
    <source>
        <dbReference type="ARBA" id="ARBA00023015"/>
    </source>
</evidence>
<dbReference type="PANTHER" id="PTHR43133:SF8">
    <property type="entry name" value="RNA POLYMERASE SIGMA FACTOR HI_1459-RELATED"/>
    <property type="match status" value="1"/>
</dbReference>
<keyword evidence="2" id="KW-0805">Transcription regulation</keyword>
<accession>A0A1I1KKB6</accession>
<dbReference type="Proteomes" id="UP000199577">
    <property type="component" value="Unassembled WGS sequence"/>
</dbReference>
<dbReference type="InterPro" id="IPR013324">
    <property type="entry name" value="RNA_pol_sigma_r3/r4-like"/>
</dbReference>
<dbReference type="Gene3D" id="1.10.1740.10">
    <property type="match status" value="1"/>
</dbReference>
<dbReference type="PANTHER" id="PTHR43133">
    <property type="entry name" value="RNA POLYMERASE ECF-TYPE SIGMA FACTO"/>
    <property type="match status" value="1"/>
</dbReference>
<keyword evidence="4" id="KW-0238">DNA-binding</keyword>
<dbReference type="GO" id="GO:0006352">
    <property type="term" value="P:DNA-templated transcription initiation"/>
    <property type="evidence" value="ECO:0007669"/>
    <property type="project" value="InterPro"/>
</dbReference>
<evidence type="ECO:0000256" key="3">
    <source>
        <dbReference type="ARBA" id="ARBA00023082"/>
    </source>
</evidence>
<dbReference type="STRING" id="623281.SAMN05421747_115106"/>
<comment type="similarity">
    <text evidence="1">Belongs to the sigma-70 factor family. ECF subfamily.</text>
</comment>
<evidence type="ECO:0000259" key="6">
    <source>
        <dbReference type="Pfam" id="PF04542"/>
    </source>
</evidence>
<evidence type="ECO:0000313" key="7">
    <source>
        <dbReference type="EMBL" id="SFC59108.1"/>
    </source>
</evidence>
<evidence type="ECO:0000313" key="8">
    <source>
        <dbReference type="Proteomes" id="UP000199577"/>
    </source>
</evidence>
<dbReference type="Pfam" id="PF04542">
    <property type="entry name" value="Sigma70_r2"/>
    <property type="match status" value="1"/>
</dbReference>